<keyword evidence="8" id="KW-0378">Hydrolase</keyword>
<evidence type="ECO:0000256" key="1">
    <source>
        <dbReference type="ARBA" id="ARBA00004752"/>
    </source>
</evidence>
<keyword evidence="7" id="KW-0808">Transferase</keyword>
<proteinExistence type="inferred from homology"/>
<keyword evidence="12" id="KW-0472">Membrane</keyword>
<accession>A0ABP9MA47</accession>
<sequence length="725" mass="81659">MFGFFKKKKEQQDKPFHSPALIELDALFDTAVYRIRSAHNSFWNTAKIISQYFHIRGWKRFIVEFLDEILTLGLIAFSLFTIVGISVFQLTKKDWYLPKNFSILFLDRYGNPIGHRGALPIVSVPVEEMPDYVIKAVLATEDRHFFDHWGIDLQGLTRAISQNMQARSVVQGGSTLTQQLAKNLFLTNERTITRKIKEAYLALWLEANFNKKQILQLYLDRAYMGGNNFGIAAAAKFYFGKNISDISLSESAMLAGLFKAPTKYAPHSHLFAARTRANVVLANLVNSGFMTQSQIINAHRHPAKALTKIKNTQPDYFLDWTFNEIKKMGDQLPSHNLIIHTTLDPDIQKAAEESIAYYLQQYGQQYRVTQAATVILDNNGAVCAIVGGVDYNKSQFNRATQGGRQPGSSFKPYVYAAAMEHGLSPSTVVLDAPINWGGWSPKNNSGRYLGKIDLATALAFSINTVPVYLTYQYLNRNTKPIIDLIKNMGIEAQILSHKTMVLGTSNMTPMDQATGFNVFANGGIAGNRHGFTQIRTIDGHIVWDFEHNGNRLHRVLSEQSAAYMNQMMVGVTTRGSGKRAALPMTLVAGKTGTSQSYRDAWFVGFTGNYTGAVWMGNDNFSPMNRAFGGGIPAMIWHRIMLFAHQNIMLKQLYGVKNSLLPYHPQTLPFHNDSEFSHQIPYMLSSETLNILRLIHDDLKKLSAFSLRKKLSALQNFEFEISYNVY</sequence>
<comment type="caution">
    <text evidence="15">The sequence shown here is derived from an EMBL/GenBank/DDBJ whole genome shotgun (WGS) entry which is preliminary data.</text>
</comment>
<organism evidence="15 16">
    <name type="scientific">Bartonella acomydis</name>
    <dbReference type="NCBI Taxonomy" id="686234"/>
    <lineage>
        <taxon>Bacteria</taxon>
        <taxon>Pseudomonadati</taxon>
        <taxon>Pseudomonadota</taxon>
        <taxon>Alphaproteobacteria</taxon>
        <taxon>Hyphomicrobiales</taxon>
        <taxon>Bartonellaceae</taxon>
        <taxon>Bartonella</taxon>
    </lineage>
</organism>
<dbReference type="SUPFAM" id="SSF53955">
    <property type="entry name" value="Lysozyme-like"/>
    <property type="match status" value="1"/>
</dbReference>
<evidence type="ECO:0000256" key="6">
    <source>
        <dbReference type="ARBA" id="ARBA00022676"/>
    </source>
</evidence>
<keyword evidence="6" id="KW-0328">Glycosyltransferase</keyword>
<dbReference type="InterPro" id="IPR023346">
    <property type="entry name" value="Lysozyme-like_dom_sf"/>
</dbReference>
<evidence type="ECO:0000256" key="7">
    <source>
        <dbReference type="ARBA" id="ARBA00022679"/>
    </source>
</evidence>
<dbReference type="Pfam" id="PF00912">
    <property type="entry name" value="Transgly"/>
    <property type="match status" value="1"/>
</dbReference>
<comment type="similarity">
    <text evidence="2">In the C-terminal section; belongs to the transpeptidase family.</text>
</comment>
<dbReference type="InterPro" id="IPR012338">
    <property type="entry name" value="Beta-lactam/transpept-like"/>
</dbReference>
<dbReference type="InterPro" id="IPR050396">
    <property type="entry name" value="Glycosyltr_51/Transpeptidase"/>
</dbReference>
<evidence type="ECO:0000256" key="2">
    <source>
        <dbReference type="ARBA" id="ARBA00007090"/>
    </source>
</evidence>
<dbReference type="InterPro" id="IPR001264">
    <property type="entry name" value="Glyco_trans_51"/>
</dbReference>
<dbReference type="Pfam" id="PF00905">
    <property type="entry name" value="Transpeptidase"/>
    <property type="match status" value="1"/>
</dbReference>
<evidence type="ECO:0000256" key="9">
    <source>
        <dbReference type="ARBA" id="ARBA00023268"/>
    </source>
</evidence>
<evidence type="ECO:0000256" key="5">
    <source>
        <dbReference type="ARBA" id="ARBA00022670"/>
    </source>
</evidence>
<reference evidence="16" key="1">
    <citation type="journal article" date="2019" name="Int. J. Syst. Evol. Microbiol.">
        <title>The Global Catalogue of Microorganisms (GCM) 10K type strain sequencing project: providing services to taxonomists for standard genome sequencing and annotation.</title>
        <authorList>
            <consortium name="The Broad Institute Genomics Platform"/>
            <consortium name="The Broad Institute Genome Sequencing Center for Infectious Disease"/>
            <person name="Wu L."/>
            <person name="Ma J."/>
        </authorList>
    </citation>
    <scope>NUCLEOTIDE SEQUENCE [LARGE SCALE GENOMIC DNA]</scope>
    <source>
        <strain evidence="16">JCM 17706</strain>
    </source>
</reference>
<evidence type="ECO:0000313" key="15">
    <source>
        <dbReference type="EMBL" id="GAA5093658.1"/>
    </source>
</evidence>
<evidence type="ECO:0000313" key="16">
    <source>
        <dbReference type="Proteomes" id="UP001501525"/>
    </source>
</evidence>
<dbReference type="Proteomes" id="UP001501525">
    <property type="component" value="Unassembled WGS sequence"/>
</dbReference>
<evidence type="ECO:0000256" key="3">
    <source>
        <dbReference type="ARBA" id="ARBA00007739"/>
    </source>
</evidence>
<dbReference type="EC" id="2.4.99.28" evidence="10"/>
<dbReference type="Gene3D" id="1.10.3810.10">
    <property type="entry name" value="Biosynthetic peptidoglycan transglycosylase-like"/>
    <property type="match status" value="1"/>
</dbReference>
<dbReference type="PANTHER" id="PTHR32282">
    <property type="entry name" value="BINDING PROTEIN TRANSPEPTIDASE, PUTATIVE-RELATED"/>
    <property type="match status" value="1"/>
</dbReference>
<dbReference type="InterPro" id="IPR036950">
    <property type="entry name" value="PBP_transglycosylase"/>
</dbReference>
<dbReference type="EMBL" id="BAABIY010000001">
    <property type="protein sequence ID" value="GAA5093658.1"/>
    <property type="molecule type" value="Genomic_DNA"/>
</dbReference>
<feature type="domain" description="Penicillin-binding protein transpeptidase" evidence="13">
    <location>
        <begin position="372"/>
        <end position="640"/>
    </location>
</feature>
<feature type="transmembrane region" description="Helical" evidence="12">
    <location>
        <begin position="69"/>
        <end position="90"/>
    </location>
</feature>
<feature type="domain" description="Glycosyl transferase family 51" evidence="14">
    <location>
        <begin position="124"/>
        <end position="284"/>
    </location>
</feature>
<evidence type="ECO:0000256" key="12">
    <source>
        <dbReference type="SAM" id="Phobius"/>
    </source>
</evidence>
<dbReference type="NCBIfam" id="TIGR02074">
    <property type="entry name" value="PBP_1a_fam"/>
    <property type="match status" value="1"/>
</dbReference>
<evidence type="ECO:0000259" key="14">
    <source>
        <dbReference type="Pfam" id="PF00912"/>
    </source>
</evidence>
<keyword evidence="4" id="KW-0121">Carboxypeptidase</keyword>
<comment type="catalytic activity">
    <reaction evidence="11">
        <text>[GlcNAc-(1-&gt;4)-Mur2Ac(oyl-L-Ala-gamma-D-Glu-L-Lys-D-Ala-D-Ala)](n)-di-trans,octa-cis-undecaprenyl diphosphate + beta-D-GlcNAc-(1-&gt;4)-Mur2Ac(oyl-L-Ala-gamma-D-Glu-L-Lys-D-Ala-D-Ala)-di-trans,octa-cis-undecaprenyl diphosphate = [GlcNAc-(1-&gt;4)-Mur2Ac(oyl-L-Ala-gamma-D-Glu-L-Lys-D-Ala-D-Ala)](n+1)-di-trans,octa-cis-undecaprenyl diphosphate + di-trans,octa-cis-undecaprenyl diphosphate + H(+)</text>
        <dbReference type="Rhea" id="RHEA:23708"/>
        <dbReference type="Rhea" id="RHEA-COMP:9602"/>
        <dbReference type="Rhea" id="RHEA-COMP:9603"/>
        <dbReference type="ChEBI" id="CHEBI:15378"/>
        <dbReference type="ChEBI" id="CHEBI:58405"/>
        <dbReference type="ChEBI" id="CHEBI:60033"/>
        <dbReference type="ChEBI" id="CHEBI:78435"/>
        <dbReference type="EC" id="2.4.99.28"/>
    </reaction>
</comment>
<evidence type="ECO:0000256" key="4">
    <source>
        <dbReference type="ARBA" id="ARBA00022645"/>
    </source>
</evidence>
<dbReference type="PANTHER" id="PTHR32282:SF33">
    <property type="entry name" value="PEPTIDOGLYCAN GLYCOSYLTRANSFERASE"/>
    <property type="match status" value="1"/>
</dbReference>
<dbReference type="SUPFAM" id="SSF56601">
    <property type="entry name" value="beta-lactamase/transpeptidase-like"/>
    <property type="match status" value="1"/>
</dbReference>
<comment type="similarity">
    <text evidence="3">In the N-terminal section; belongs to the glycosyltransferase 51 family.</text>
</comment>
<protein>
    <recommendedName>
        <fullName evidence="10">peptidoglycan glycosyltransferase</fullName>
        <ecNumber evidence="10">2.4.99.28</ecNumber>
    </recommendedName>
</protein>
<dbReference type="InterPro" id="IPR001460">
    <property type="entry name" value="PCN-bd_Tpept"/>
</dbReference>
<dbReference type="Gene3D" id="3.40.710.10">
    <property type="entry name" value="DD-peptidase/beta-lactamase superfamily"/>
    <property type="match status" value="1"/>
</dbReference>
<keyword evidence="16" id="KW-1185">Reference proteome</keyword>
<evidence type="ECO:0000256" key="11">
    <source>
        <dbReference type="ARBA" id="ARBA00049902"/>
    </source>
</evidence>
<keyword evidence="5" id="KW-0645">Protease</keyword>
<comment type="pathway">
    <text evidence="1">Cell wall biogenesis; peptidoglycan biosynthesis.</text>
</comment>
<name>A0ABP9MA47_9HYPH</name>
<dbReference type="RefSeq" id="WP_345095899.1">
    <property type="nucleotide sequence ID" value="NZ_BAABIY010000001.1"/>
</dbReference>
<keyword evidence="12" id="KW-0812">Transmembrane</keyword>
<evidence type="ECO:0000256" key="8">
    <source>
        <dbReference type="ARBA" id="ARBA00022801"/>
    </source>
</evidence>
<gene>
    <name evidence="15" type="ORF">GCM10023260_00080</name>
</gene>
<evidence type="ECO:0000256" key="10">
    <source>
        <dbReference type="ARBA" id="ARBA00044770"/>
    </source>
</evidence>
<keyword evidence="12" id="KW-1133">Transmembrane helix</keyword>
<evidence type="ECO:0000259" key="13">
    <source>
        <dbReference type="Pfam" id="PF00905"/>
    </source>
</evidence>
<keyword evidence="9" id="KW-0511">Multifunctional enzyme</keyword>